<evidence type="ECO:0000313" key="3">
    <source>
        <dbReference type="Proteomes" id="UP001165190"/>
    </source>
</evidence>
<protein>
    <recommendedName>
        <fullName evidence="1">DUF7788 domain-containing protein</fullName>
    </recommendedName>
</protein>
<keyword evidence="3" id="KW-1185">Reference proteome</keyword>
<dbReference type="AlphaFoldDB" id="A0A9W7GQR7"/>
<proteinExistence type="predicted"/>
<dbReference type="Pfam" id="PF25043">
    <property type="entry name" value="DUF7788"/>
    <property type="match status" value="1"/>
</dbReference>
<gene>
    <name evidence="2" type="ORF">HRI_000067700</name>
</gene>
<organism evidence="2 3">
    <name type="scientific">Hibiscus trionum</name>
    <name type="common">Flower of an hour</name>
    <dbReference type="NCBI Taxonomy" id="183268"/>
    <lineage>
        <taxon>Eukaryota</taxon>
        <taxon>Viridiplantae</taxon>
        <taxon>Streptophyta</taxon>
        <taxon>Embryophyta</taxon>
        <taxon>Tracheophyta</taxon>
        <taxon>Spermatophyta</taxon>
        <taxon>Magnoliopsida</taxon>
        <taxon>eudicotyledons</taxon>
        <taxon>Gunneridae</taxon>
        <taxon>Pentapetalae</taxon>
        <taxon>rosids</taxon>
        <taxon>malvids</taxon>
        <taxon>Malvales</taxon>
        <taxon>Malvaceae</taxon>
        <taxon>Malvoideae</taxon>
        <taxon>Hibiscus</taxon>
    </lineage>
</organism>
<feature type="domain" description="DUF7788" evidence="1">
    <location>
        <begin position="2"/>
        <end position="127"/>
    </location>
</feature>
<dbReference type="Gene3D" id="3.40.50.410">
    <property type="entry name" value="von Willebrand factor, type A domain"/>
    <property type="match status" value="1"/>
</dbReference>
<reference evidence="2" key="1">
    <citation type="submission" date="2023-05" db="EMBL/GenBank/DDBJ databases">
        <title>Genome and transcriptome analyses reveal genes involved in the formation of fine ridges on petal epidermal cells in Hibiscus trionum.</title>
        <authorList>
            <person name="Koshimizu S."/>
            <person name="Masuda S."/>
            <person name="Ishii T."/>
            <person name="Shirasu K."/>
            <person name="Hoshino A."/>
            <person name="Arita M."/>
        </authorList>
    </citation>
    <scope>NUCLEOTIDE SEQUENCE</scope>
    <source>
        <strain evidence="2">Hamamatsu line</strain>
    </source>
</reference>
<dbReference type="PIRSF" id="PIRSF015417">
    <property type="entry name" value="T31B5_30_vWA"/>
    <property type="match status" value="1"/>
</dbReference>
<dbReference type="PANTHER" id="PTHR31373">
    <property type="entry name" value="OS06G0652100 PROTEIN"/>
    <property type="match status" value="1"/>
</dbReference>
<accession>A0A9W7GQR7</accession>
<comment type="caution">
    <text evidence="2">The sequence shown here is derived from an EMBL/GenBank/DDBJ whole genome shotgun (WGS) entry which is preliminary data.</text>
</comment>
<dbReference type="Proteomes" id="UP001165190">
    <property type="component" value="Unassembled WGS sequence"/>
</dbReference>
<dbReference type="InterPro" id="IPR036465">
    <property type="entry name" value="vWFA_dom_sf"/>
</dbReference>
<dbReference type="InterPro" id="IPR011205">
    <property type="entry name" value="UCP015417_vWA"/>
</dbReference>
<evidence type="ECO:0000259" key="1">
    <source>
        <dbReference type="Pfam" id="PF25043"/>
    </source>
</evidence>
<sequence>MEKTEFVREMEWGMNTDFQKVFDLMLKVGVEGKLKPEQMIKRLFVFSDMKFDQASASPWETDYQVIVNKFTEKGYVEAIPHIVFWNLRHSRAAPVPATQKGVALVSGFSKNLIKLFLNYDGKIDPEAVMEVAISGKQYQNLVVLD</sequence>
<dbReference type="OrthoDB" id="1149618at2759"/>
<dbReference type="EMBL" id="BSYR01000002">
    <property type="protein sequence ID" value="GMI63984.1"/>
    <property type="molecule type" value="Genomic_DNA"/>
</dbReference>
<dbReference type="InterPro" id="IPR056690">
    <property type="entry name" value="DUF7788"/>
</dbReference>
<evidence type="ECO:0000313" key="2">
    <source>
        <dbReference type="EMBL" id="GMI63984.1"/>
    </source>
</evidence>
<name>A0A9W7GQR7_HIBTR</name>
<dbReference type="PANTHER" id="PTHR31373:SF17">
    <property type="entry name" value="OS06G0652100 PROTEIN"/>
    <property type="match status" value="1"/>
</dbReference>